<dbReference type="Proteomes" id="UP000694548">
    <property type="component" value="Chromosome sgr15"/>
</dbReference>
<sequence>MVETEDNSSTEDGWEDVFMRNRFVPPCSQAVRLAEVSAGEDVTFQLRATLFDRKHQHFFGKTWKSLPQKIKNNKIPFNEVTFPNSAKVFSLSGSEATVMSSSEAVVVSNYTTRVILCGYFSLAQAQVHAAGLSCAGG</sequence>
<evidence type="ECO:0000313" key="2">
    <source>
        <dbReference type="Proteomes" id="UP000694548"/>
    </source>
</evidence>
<accession>A0A8C6LGP4</accession>
<reference evidence="1" key="2">
    <citation type="submission" date="2025-08" db="UniProtKB">
        <authorList>
            <consortium name="Ensembl"/>
        </authorList>
    </citation>
    <scope>IDENTIFICATION</scope>
</reference>
<reference evidence="1" key="1">
    <citation type="submission" date="2014-08" db="EMBL/GenBank/DDBJ databases">
        <authorList>
            <person name="Senf B."/>
            <person name="Petzold A."/>
            <person name="Downie B.R."/>
            <person name="Koch P."/>
            <person name="Platzer M."/>
        </authorList>
    </citation>
    <scope>NUCLEOTIDE SEQUENCE [LARGE SCALE GENOMIC DNA]</scope>
    <source>
        <strain evidence="1">GRZ</strain>
    </source>
</reference>
<evidence type="ECO:0008006" key="3">
    <source>
        <dbReference type="Google" id="ProtNLM"/>
    </source>
</evidence>
<name>A0A8C6LGP4_NOTFU</name>
<evidence type="ECO:0000313" key="1">
    <source>
        <dbReference type="Ensembl" id="ENSNFUP00015018520.1"/>
    </source>
</evidence>
<keyword evidence="2" id="KW-1185">Reference proteome</keyword>
<protein>
    <recommendedName>
        <fullName evidence="3">Nephronophthisis 4</fullName>
    </recommendedName>
</protein>
<organism evidence="1 2">
    <name type="scientific">Nothobranchius furzeri</name>
    <name type="common">Turquoise killifish</name>
    <dbReference type="NCBI Taxonomy" id="105023"/>
    <lineage>
        <taxon>Eukaryota</taxon>
        <taxon>Metazoa</taxon>
        <taxon>Chordata</taxon>
        <taxon>Craniata</taxon>
        <taxon>Vertebrata</taxon>
        <taxon>Euteleostomi</taxon>
        <taxon>Actinopterygii</taxon>
        <taxon>Neopterygii</taxon>
        <taxon>Teleostei</taxon>
        <taxon>Neoteleostei</taxon>
        <taxon>Acanthomorphata</taxon>
        <taxon>Ovalentaria</taxon>
        <taxon>Atherinomorphae</taxon>
        <taxon>Cyprinodontiformes</taxon>
        <taxon>Nothobranchiidae</taxon>
        <taxon>Nothobranchius</taxon>
    </lineage>
</organism>
<dbReference type="Ensembl" id="ENSNFUT00015019352.1">
    <property type="protein sequence ID" value="ENSNFUP00015018520.1"/>
    <property type="gene ID" value="ENSNFUG00015008806.1"/>
</dbReference>
<proteinExistence type="predicted"/>
<dbReference type="GeneTree" id="ENSGT00940000175714"/>
<dbReference type="AlphaFoldDB" id="A0A8C6LGP4"/>
<reference evidence="1" key="3">
    <citation type="submission" date="2025-09" db="UniProtKB">
        <authorList>
            <consortium name="Ensembl"/>
        </authorList>
    </citation>
    <scope>IDENTIFICATION</scope>
</reference>